<dbReference type="InterPro" id="IPR003772">
    <property type="entry name" value="YceD"/>
</dbReference>
<proteinExistence type="predicted"/>
<dbReference type="EMBL" id="BMGC01000010">
    <property type="protein sequence ID" value="GGB30420.1"/>
    <property type="molecule type" value="Genomic_DNA"/>
</dbReference>
<feature type="compositionally biased region" description="Basic and acidic residues" evidence="1">
    <location>
        <begin position="181"/>
        <end position="191"/>
    </location>
</feature>
<organism evidence="2 3">
    <name type="scientific">Gordonia jinhuaensis</name>
    <dbReference type="NCBI Taxonomy" id="1517702"/>
    <lineage>
        <taxon>Bacteria</taxon>
        <taxon>Bacillati</taxon>
        <taxon>Actinomycetota</taxon>
        <taxon>Actinomycetes</taxon>
        <taxon>Mycobacteriales</taxon>
        <taxon>Gordoniaceae</taxon>
        <taxon>Gordonia</taxon>
    </lineage>
</organism>
<evidence type="ECO:0008006" key="4">
    <source>
        <dbReference type="Google" id="ProtNLM"/>
    </source>
</evidence>
<evidence type="ECO:0000313" key="3">
    <source>
        <dbReference type="Proteomes" id="UP000621454"/>
    </source>
</evidence>
<dbReference type="Pfam" id="PF02620">
    <property type="entry name" value="YceD"/>
    <property type="match status" value="1"/>
</dbReference>
<sequence>MTEIHRTVTSDDRVGLDLVSIPAGSPIDLDLRLEAVSEGVLVTGTVAAETVGQCSRCLEPVTGALNVFLTELFAYPDSETVNTTDDDEVHRLEDNAVDLEQPVIDAVGLDLPMVPLCRDDCPGLCSECGVRLEIAGPDHHHDIIDPRWAALAGMVSADDGADAGPTTPSGDEPVDEGGDSSSERREDNHLR</sequence>
<comment type="caution">
    <text evidence="2">The sequence shown here is derived from an EMBL/GenBank/DDBJ whole genome shotgun (WGS) entry which is preliminary data.</text>
</comment>
<feature type="region of interest" description="Disordered" evidence="1">
    <location>
        <begin position="155"/>
        <end position="191"/>
    </location>
</feature>
<protein>
    <recommendedName>
        <fullName evidence="4">Metal-binding protein</fullName>
    </recommendedName>
</protein>
<dbReference type="PANTHER" id="PTHR34374:SF1">
    <property type="entry name" value="LARGE RIBOSOMAL RNA SUBUNIT ACCUMULATION PROTEIN YCED HOMOLOG 1, CHLOROPLASTIC"/>
    <property type="match status" value="1"/>
</dbReference>
<evidence type="ECO:0000313" key="2">
    <source>
        <dbReference type="EMBL" id="GGB30420.1"/>
    </source>
</evidence>
<evidence type="ECO:0000256" key="1">
    <source>
        <dbReference type="SAM" id="MobiDB-lite"/>
    </source>
</evidence>
<reference evidence="2" key="1">
    <citation type="journal article" date="2014" name="Int. J. Syst. Evol. Microbiol.">
        <title>Complete genome sequence of Corynebacterium casei LMG S-19264T (=DSM 44701T), isolated from a smear-ripened cheese.</title>
        <authorList>
            <consortium name="US DOE Joint Genome Institute (JGI-PGF)"/>
            <person name="Walter F."/>
            <person name="Albersmeier A."/>
            <person name="Kalinowski J."/>
            <person name="Ruckert C."/>
        </authorList>
    </citation>
    <scope>NUCLEOTIDE SEQUENCE</scope>
    <source>
        <strain evidence="2">CGMCC 1.12827</strain>
    </source>
</reference>
<accession>A0A916T699</accession>
<dbReference type="AlphaFoldDB" id="A0A916T699"/>
<dbReference type="Proteomes" id="UP000621454">
    <property type="component" value="Unassembled WGS sequence"/>
</dbReference>
<reference evidence="2" key="2">
    <citation type="submission" date="2020-09" db="EMBL/GenBank/DDBJ databases">
        <authorList>
            <person name="Sun Q."/>
            <person name="Zhou Y."/>
        </authorList>
    </citation>
    <scope>NUCLEOTIDE SEQUENCE</scope>
    <source>
        <strain evidence="2">CGMCC 1.12827</strain>
    </source>
</reference>
<keyword evidence="3" id="KW-1185">Reference proteome</keyword>
<gene>
    <name evidence="2" type="ORF">GCM10011489_18250</name>
</gene>
<dbReference type="PANTHER" id="PTHR34374">
    <property type="entry name" value="LARGE RIBOSOMAL RNA SUBUNIT ACCUMULATION PROTEIN YCED HOMOLOG 1, CHLOROPLASTIC"/>
    <property type="match status" value="1"/>
</dbReference>
<name>A0A916T699_9ACTN</name>